<evidence type="ECO:0000256" key="2">
    <source>
        <dbReference type="ARBA" id="ARBA00022989"/>
    </source>
</evidence>
<accession>A0A4V3A6Y5</accession>
<feature type="transmembrane region" description="Helical" evidence="5">
    <location>
        <begin position="131"/>
        <end position="153"/>
    </location>
</feature>
<dbReference type="AlphaFoldDB" id="A0A4V3A6Y5"/>
<dbReference type="EMBL" id="SMSI01000003">
    <property type="protein sequence ID" value="TDH35088.1"/>
    <property type="molecule type" value="Genomic_DNA"/>
</dbReference>
<dbReference type="Gene3D" id="1.20.1250.20">
    <property type="entry name" value="MFS general substrate transporter like domains"/>
    <property type="match status" value="2"/>
</dbReference>
<feature type="domain" description="Major facilitator superfamily (MFS) profile" evidence="6">
    <location>
        <begin position="199"/>
        <end position="417"/>
    </location>
</feature>
<dbReference type="RefSeq" id="WP_133285373.1">
    <property type="nucleotide sequence ID" value="NZ_SMSI01000003.1"/>
</dbReference>
<dbReference type="PANTHER" id="PTHR23521:SF3">
    <property type="entry name" value="MFS TRANSPORTER"/>
    <property type="match status" value="1"/>
</dbReference>
<evidence type="ECO:0000256" key="5">
    <source>
        <dbReference type="SAM" id="Phobius"/>
    </source>
</evidence>
<dbReference type="GO" id="GO:0005886">
    <property type="term" value="C:plasma membrane"/>
    <property type="evidence" value="ECO:0007669"/>
    <property type="project" value="TreeGrafter"/>
</dbReference>
<evidence type="ECO:0000256" key="4">
    <source>
        <dbReference type="SAM" id="MobiDB-lite"/>
    </source>
</evidence>
<proteinExistence type="predicted"/>
<dbReference type="InterPro" id="IPR020846">
    <property type="entry name" value="MFS_dom"/>
</dbReference>
<dbReference type="Pfam" id="PF07690">
    <property type="entry name" value="MFS_1"/>
    <property type="match status" value="1"/>
</dbReference>
<comment type="caution">
    <text evidence="7">The sequence shown here is derived from an EMBL/GenBank/DDBJ whole genome shotgun (WGS) entry which is preliminary data.</text>
</comment>
<feature type="transmembrane region" description="Helical" evidence="5">
    <location>
        <begin position="73"/>
        <end position="92"/>
    </location>
</feature>
<feature type="transmembrane region" description="Helical" evidence="5">
    <location>
        <begin position="98"/>
        <end position="119"/>
    </location>
</feature>
<dbReference type="OrthoDB" id="9810614at2"/>
<protein>
    <submittedName>
        <fullName evidence="7">MFS transporter</fullName>
    </submittedName>
</protein>
<feature type="transmembrane region" description="Helical" evidence="5">
    <location>
        <begin position="322"/>
        <end position="348"/>
    </location>
</feature>
<feature type="transmembrane region" description="Helical" evidence="5">
    <location>
        <begin position="202"/>
        <end position="224"/>
    </location>
</feature>
<reference evidence="7 8" key="1">
    <citation type="journal article" date="2013" name="Int. J. Syst. Evol. Microbiol.">
        <title>Hoeflea suaedae sp. nov., an endophytic bacterium isolated from the root of the halophyte Suaeda maritima.</title>
        <authorList>
            <person name="Chung E.J."/>
            <person name="Park J.A."/>
            <person name="Pramanik P."/>
            <person name="Bibi F."/>
            <person name="Jeon C.O."/>
            <person name="Chung Y.R."/>
        </authorList>
    </citation>
    <scope>NUCLEOTIDE SEQUENCE [LARGE SCALE GENOMIC DNA]</scope>
    <source>
        <strain evidence="7 8">YC6898</strain>
    </source>
</reference>
<feature type="transmembrane region" description="Helical" evidence="5">
    <location>
        <begin position="354"/>
        <end position="373"/>
    </location>
</feature>
<gene>
    <name evidence="7" type="ORF">E2A64_15360</name>
</gene>
<sequence length="417" mass="43573">MRKNLIPVFALLLGTAFLLAGNGLHGLLLPMRGTEENFSSASLGMLGTAWATGFVLGCIFAQRVVRRIGHVRAFSAFASMIAIIALLTGIFVNPVAWIALRAVTGFALAASFMIIESWLNERATNETRGLIFSLYMTITYVAIVAGQMSIALGDISTPTFFMVAGILYCLALLPTALSTASSPPPLSEVRIDLPMIYRNSPVSFIGILLVGIANGAFGTLGPVFAAKSGLPGGAVATLMSVTIFSGAIMQIPAGKLSDSLDRRYVLAGMAAIASIAGLILAIFAPANTGLLFAIIAIYGAMSYTLYSIIVAHANDYADADKFVTVSSGLLLLYGIGTIIGPTIGGILMAGGAPYRLFLVTGLAHLAVAAYAIYRSTRRAAIPADIRETFSSVPASRSATPESIALDPRANPDEPVEA</sequence>
<keyword evidence="8" id="KW-1185">Reference proteome</keyword>
<feature type="region of interest" description="Disordered" evidence="4">
    <location>
        <begin position="392"/>
        <end position="417"/>
    </location>
</feature>
<dbReference type="SUPFAM" id="SSF103473">
    <property type="entry name" value="MFS general substrate transporter"/>
    <property type="match status" value="1"/>
</dbReference>
<name>A0A4V3A6Y5_9HYPH</name>
<feature type="transmembrane region" description="Helical" evidence="5">
    <location>
        <begin position="290"/>
        <end position="310"/>
    </location>
</feature>
<organism evidence="7 8">
    <name type="scientific">Pseudohoeflea suaedae</name>
    <dbReference type="NCBI Taxonomy" id="877384"/>
    <lineage>
        <taxon>Bacteria</taxon>
        <taxon>Pseudomonadati</taxon>
        <taxon>Pseudomonadota</taxon>
        <taxon>Alphaproteobacteria</taxon>
        <taxon>Hyphomicrobiales</taxon>
        <taxon>Rhizobiaceae</taxon>
        <taxon>Pseudohoeflea</taxon>
    </lineage>
</organism>
<dbReference type="Proteomes" id="UP000295131">
    <property type="component" value="Unassembled WGS sequence"/>
</dbReference>
<evidence type="ECO:0000256" key="1">
    <source>
        <dbReference type="ARBA" id="ARBA00022692"/>
    </source>
</evidence>
<dbReference type="InterPro" id="IPR047200">
    <property type="entry name" value="MFS_YcaD-like"/>
</dbReference>
<dbReference type="GO" id="GO:0022857">
    <property type="term" value="F:transmembrane transporter activity"/>
    <property type="evidence" value="ECO:0007669"/>
    <property type="project" value="InterPro"/>
</dbReference>
<keyword evidence="1 5" id="KW-0812">Transmembrane</keyword>
<dbReference type="InterPro" id="IPR036259">
    <property type="entry name" value="MFS_trans_sf"/>
</dbReference>
<evidence type="ECO:0000313" key="7">
    <source>
        <dbReference type="EMBL" id="TDH35088.1"/>
    </source>
</evidence>
<dbReference type="CDD" id="cd17477">
    <property type="entry name" value="MFS_YcaD_like"/>
    <property type="match status" value="1"/>
</dbReference>
<feature type="transmembrane region" description="Helical" evidence="5">
    <location>
        <begin position="42"/>
        <end position="61"/>
    </location>
</feature>
<keyword evidence="3 5" id="KW-0472">Membrane</keyword>
<dbReference type="PROSITE" id="PS50850">
    <property type="entry name" value="MFS"/>
    <property type="match status" value="1"/>
</dbReference>
<keyword evidence="2 5" id="KW-1133">Transmembrane helix</keyword>
<feature type="transmembrane region" description="Helical" evidence="5">
    <location>
        <begin position="264"/>
        <end position="284"/>
    </location>
</feature>
<dbReference type="InterPro" id="IPR011701">
    <property type="entry name" value="MFS"/>
</dbReference>
<dbReference type="PANTHER" id="PTHR23521">
    <property type="entry name" value="TRANSPORTER MFS SUPERFAMILY"/>
    <property type="match status" value="1"/>
</dbReference>
<feature type="transmembrane region" description="Helical" evidence="5">
    <location>
        <begin position="159"/>
        <end position="181"/>
    </location>
</feature>
<feature type="transmembrane region" description="Helical" evidence="5">
    <location>
        <begin position="230"/>
        <end position="252"/>
    </location>
</feature>
<evidence type="ECO:0000259" key="6">
    <source>
        <dbReference type="PROSITE" id="PS50850"/>
    </source>
</evidence>
<evidence type="ECO:0000313" key="8">
    <source>
        <dbReference type="Proteomes" id="UP000295131"/>
    </source>
</evidence>
<evidence type="ECO:0000256" key="3">
    <source>
        <dbReference type="ARBA" id="ARBA00023136"/>
    </source>
</evidence>